<evidence type="ECO:0000256" key="5">
    <source>
        <dbReference type="ARBA" id="ARBA00022857"/>
    </source>
</evidence>
<keyword evidence="9" id="KW-1185">Reference proteome</keyword>
<keyword evidence="5" id="KW-0521">NADP</keyword>
<evidence type="ECO:0000256" key="1">
    <source>
        <dbReference type="ARBA" id="ARBA00001974"/>
    </source>
</evidence>
<dbReference type="PANTHER" id="PTHR43098">
    <property type="entry name" value="L-ORNITHINE N(5)-MONOOXYGENASE-RELATED"/>
    <property type="match status" value="1"/>
</dbReference>
<gene>
    <name evidence="8" type="ORF">JI435_092620</name>
</gene>
<name>A0A7U2F8P3_PHANO</name>
<dbReference type="AlphaFoldDB" id="A0A7U2F8P3"/>
<dbReference type="Pfam" id="PF13450">
    <property type="entry name" value="NAD_binding_8"/>
    <property type="match status" value="1"/>
</dbReference>
<dbReference type="InterPro" id="IPR050775">
    <property type="entry name" value="FAD-binding_Monooxygenases"/>
</dbReference>
<accession>A0A7U2F8P3</accession>
<dbReference type="EMBL" id="CP069033">
    <property type="protein sequence ID" value="QRD00722.1"/>
    <property type="molecule type" value="Genomic_DNA"/>
</dbReference>
<organism evidence="8 9">
    <name type="scientific">Phaeosphaeria nodorum (strain SN15 / ATCC MYA-4574 / FGSC 10173)</name>
    <name type="common">Glume blotch fungus</name>
    <name type="synonym">Parastagonospora nodorum</name>
    <dbReference type="NCBI Taxonomy" id="321614"/>
    <lineage>
        <taxon>Eukaryota</taxon>
        <taxon>Fungi</taxon>
        <taxon>Dikarya</taxon>
        <taxon>Ascomycota</taxon>
        <taxon>Pezizomycotina</taxon>
        <taxon>Dothideomycetes</taxon>
        <taxon>Pleosporomycetidae</taxon>
        <taxon>Pleosporales</taxon>
        <taxon>Pleosporineae</taxon>
        <taxon>Phaeosphaeriaceae</taxon>
        <taxon>Parastagonospora</taxon>
    </lineage>
</organism>
<protein>
    <recommendedName>
        <fullName evidence="10">FAD/NAD(P)-binding domain-containing protein</fullName>
    </recommendedName>
</protein>
<keyword evidence="6" id="KW-0560">Oxidoreductase</keyword>
<comment type="cofactor">
    <cofactor evidence="1">
        <name>FAD</name>
        <dbReference type="ChEBI" id="CHEBI:57692"/>
    </cofactor>
</comment>
<dbReference type="Proteomes" id="UP000663193">
    <property type="component" value="Chromosome 11"/>
</dbReference>
<keyword evidence="3" id="KW-0285">Flavoprotein</keyword>
<dbReference type="VEuPathDB" id="FungiDB:JI435_092620"/>
<dbReference type="InterPro" id="IPR036188">
    <property type="entry name" value="FAD/NAD-bd_sf"/>
</dbReference>
<feature type="region of interest" description="Disordered" evidence="7">
    <location>
        <begin position="1"/>
        <end position="23"/>
    </location>
</feature>
<keyword evidence="4" id="KW-0274">FAD</keyword>
<dbReference type="PANTHER" id="PTHR43098:SF2">
    <property type="entry name" value="FAD-BINDING MONOOXYGENASE AUSB-RELATED"/>
    <property type="match status" value="1"/>
</dbReference>
<proteinExistence type="inferred from homology"/>
<reference evidence="9" key="1">
    <citation type="journal article" date="2021" name="BMC Genomics">
        <title>Chromosome-level genome assembly and manually-curated proteome of model necrotroph Parastagonospora nodorum Sn15 reveals a genome-wide trove of candidate effector homologs, and redundancy of virulence-related functions within an accessory chromosome.</title>
        <authorList>
            <person name="Bertazzoni S."/>
            <person name="Jones D.A.B."/>
            <person name="Phan H.T."/>
            <person name="Tan K.-C."/>
            <person name="Hane J.K."/>
        </authorList>
    </citation>
    <scope>NUCLEOTIDE SEQUENCE [LARGE SCALE GENOMIC DNA]</scope>
    <source>
        <strain evidence="9">SN15 / ATCC MYA-4574 / FGSC 10173)</strain>
    </source>
</reference>
<evidence type="ECO:0000313" key="9">
    <source>
        <dbReference type="Proteomes" id="UP000663193"/>
    </source>
</evidence>
<dbReference type="GO" id="GO:0016491">
    <property type="term" value="F:oxidoreductase activity"/>
    <property type="evidence" value="ECO:0007669"/>
    <property type="project" value="UniProtKB-KW"/>
</dbReference>
<evidence type="ECO:0000256" key="3">
    <source>
        <dbReference type="ARBA" id="ARBA00022630"/>
    </source>
</evidence>
<evidence type="ECO:0000313" key="8">
    <source>
        <dbReference type="EMBL" id="QRD00722.1"/>
    </source>
</evidence>
<sequence>MDHTIRKYAEEREKRLRSDGTKQYKNLQAEQPEDYLQDPFVDYEKIRAQEPPLRHGDSIKFLIVGAGHNGLLFAYRLMEMGFRSNEICVIDSAGGFGGTWYWNRYPGAMCDVEASIYLPLLEETSYIPKHRYSFGYEIRENAERIAAHLDLRAMFCTKVHSQVWNEAEGAWTISMKRNLGPGFEGENLTVQARFVFGAWGYFYSPRIPELPGLDILKTRRNTFHTFHTSRWDYAYTGGSQEYPTLVNLKDKKVGIIGTGATGVQVVPELAKWAKHLYVFQRTASHGFPRAKQPTDVISWHKHVAHEEGWQFKRQLNFDHFISDDPDRPADLVEDGWTTNRAYAGSVGSRGFASARMNDDFFRSMLKFDEEHAEQSRAYVDREVSDPEIAEKLKAWYPGWCKRPTFHDQYLSAFNQPNVTLVDTDGKGVQGYSPSGVIVDGSEYDLDVLIFATGFSPSSKATPADRMDGTIIGRNDRSLHDKWRSSDFGTLFGLMSNQFPNMFFYAVAGVGSSPNLTTYYEGLSRLAANILAEAHSQSGCSEKLIIEVSKEAEDRYTDQVERRSHWYSILASCTPGYYNGEGEVSQKQQTPKEAKKAARASGWGGGPVEYHAMIETYINEAQLKGITIQIV</sequence>
<dbReference type="OMA" id="IPKHRYS"/>
<evidence type="ECO:0000256" key="6">
    <source>
        <dbReference type="ARBA" id="ARBA00023002"/>
    </source>
</evidence>
<comment type="similarity">
    <text evidence="2">Belongs to the FAD-binding monooxygenase family.</text>
</comment>
<evidence type="ECO:0000256" key="2">
    <source>
        <dbReference type="ARBA" id="ARBA00010139"/>
    </source>
</evidence>
<feature type="compositionally biased region" description="Basic and acidic residues" evidence="7">
    <location>
        <begin position="1"/>
        <end position="22"/>
    </location>
</feature>
<dbReference type="OrthoDB" id="66881at2759"/>
<evidence type="ECO:0000256" key="7">
    <source>
        <dbReference type="SAM" id="MobiDB-lite"/>
    </source>
</evidence>
<dbReference type="Gene3D" id="3.50.50.60">
    <property type="entry name" value="FAD/NAD(P)-binding domain"/>
    <property type="match status" value="3"/>
</dbReference>
<evidence type="ECO:0000256" key="4">
    <source>
        <dbReference type="ARBA" id="ARBA00022827"/>
    </source>
</evidence>
<evidence type="ECO:0008006" key="10">
    <source>
        <dbReference type="Google" id="ProtNLM"/>
    </source>
</evidence>
<dbReference type="SUPFAM" id="SSF51905">
    <property type="entry name" value="FAD/NAD(P)-binding domain"/>
    <property type="match status" value="1"/>
</dbReference>